<reference evidence="1 2" key="1">
    <citation type="submission" date="2018-04" db="EMBL/GenBank/DDBJ databases">
        <title>Genomic Encyclopedia of Archaeal and Bacterial Type Strains, Phase II (KMG-II): from individual species to whole genera.</title>
        <authorList>
            <person name="Goeker M."/>
        </authorList>
    </citation>
    <scope>NUCLEOTIDE SEQUENCE [LARGE SCALE GENOMIC DNA]</scope>
    <source>
        <strain evidence="1 2">DSM 28823</strain>
    </source>
</reference>
<dbReference type="EMBL" id="QAAD01000016">
    <property type="protein sequence ID" value="PTN07552.1"/>
    <property type="molecule type" value="Genomic_DNA"/>
</dbReference>
<dbReference type="Gene3D" id="2.115.10.20">
    <property type="entry name" value="Glycosyl hydrolase domain, family 43"/>
    <property type="match status" value="1"/>
</dbReference>
<keyword evidence="2" id="KW-1185">Reference proteome</keyword>
<name>A0A2T5BZ67_9BACT</name>
<organism evidence="1 2">
    <name type="scientific">Mangrovibacterium marinum</name>
    <dbReference type="NCBI Taxonomy" id="1639118"/>
    <lineage>
        <taxon>Bacteria</taxon>
        <taxon>Pseudomonadati</taxon>
        <taxon>Bacteroidota</taxon>
        <taxon>Bacteroidia</taxon>
        <taxon>Marinilabiliales</taxon>
        <taxon>Prolixibacteraceae</taxon>
        <taxon>Mangrovibacterium</taxon>
    </lineage>
</organism>
<accession>A0A2T5BZ67</accession>
<proteinExistence type="predicted"/>
<evidence type="ECO:0000313" key="1">
    <source>
        <dbReference type="EMBL" id="PTN07552.1"/>
    </source>
</evidence>
<comment type="caution">
    <text evidence="1">The sequence shown here is derived from an EMBL/GenBank/DDBJ whole genome shotgun (WGS) entry which is preliminary data.</text>
</comment>
<dbReference type="SUPFAM" id="SSF75005">
    <property type="entry name" value="Arabinanase/levansucrase/invertase"/>
    <property type="match status" value="1"/>
</dbReference>
<dbReference type="Proteomes" id="UP000243525">
    <property type="component" value="Unassembled WGS sequence"/>
</dbReference>
<evidence type="ECO:0008006" key="3">
    <source>
        <dbReference type="Google" id="ProtNLM"/>
    </source>
</evidence>
<dbReference type="InterPro" id="IPR023296">
    <property type="entry name" value="Glyco_hydro_beta-prop_sf"/>
</dbReference>
<evidence type="ECO:0000313" key="2">
    <source>
        <dbReference type="Proteomes" id="UP000243525"/>
    </source>
</evidence>
<dbReference type="RefSeq" id="WP_320167975.1">
    <property type="nucleotide sequence ID" value="NZ_OY782574.1"/>
</dbReference>
<sequence length="513" mass="59006">MKEKIWVLVALFVQSFCSWGQSHDSLIGRQLFVDSNNIESTNLGRHYHVPDYYHLNPVLKADKEWELNRDGDPYGAPFSGGVWYDETAGKFKMWYSAGGGKELGLVTCYAESKDGKHWAKPKLDIVPGTNIIDTSEHDCVSVLLDKFEKDATKRYKMFLVEFNNRRSVSMRLKYSADGIHWGNPVAMSGELYDRCAAYYDPFREEYVLSLKTLNGKYRRSRNYLSGKDPELLVSLAHRTFDLNTDKFIRYWFHADENDPKHPQFPEIRPQIYNHEAIAYEGLMLGYFTIWQGPENNVCDSLKIQKRNEVLIGWSRNGFDWNREDKSPFLAVSKDENAWNAGNVQSTNGNPLIVGDSLYFYVSGRYNNPVWDSNFSTGLATLRRDGFVSMHANEQECYLETRLLKIEKDNLFLNAEIKDQLVVEILDKEKNPIAGFTKSDCITTKELDSTRFRIKWKNNENLFQLRDQYCSIRFFVTNGDIYSYWLSDSETGESGGYTAGGGPGLNPNGTDSKF</sequence>
<protein>
    <recommendedName>
        <fullName evidence="3">Glycosyl hydrolase family 32</fullName>
    </recommendedName>
</protein>
<dbReference type="AlphaFoldDB" id="A0A2T5BZ67"/>
<gene>
    <name evidence="1" type="ORF">C8N47_11677</name>
</gene>